<evidence type="ECO:0000256" key="1">
    <source>
        <dbReference type="SAM" id="MobiDB-lite"/>
    </source>
</evidence>
<reference evidence="2" key="1">
    <citation type="submission" date="2019-04" db="EMBL/GenBank/DDBJ databases">
        <title>Evolution of Biomass-Degrading Anaerobic Consortia Revealed by Metagenomics.</title>
        <authorList>
            <person name="Peng X."/>
        </authorList>
    </citation>
    <scope>NUCLEOTIDE SEQUENCE</scope>
    <source>
        <strain evidence="2">SIG141</strain>
    </source>
</reference>
<feature type="region of interest" description="Disordered" evidence="1">
    <location>
        <begin position="293"/>
        <end position="364"/>
    </location>
</feature>
<organism evidence="2 3">
    <name type="scientific">Xylanibacter ruminicola</name>
    <name type="common">Prevotella ruminicola</name>
    <dbReference type="NCBI Taxonomy" id="839"/>
    <lineage>
        <taxon>Bacteria</taxon>
        <taxon>Pseudomonadati</taxon>
        <taxon>Bacteroidota</taxon>
        <taxon>Bacteroidia</taxon>
        <taxon>Bacteroidales</taxon>
        <taxon>Prevotellaceae</taxon>
        <taxon>Xylanibacter</taxon>
    </lineage>
</organism>
<gene>
    <name evidence="2" type="ORF">E7102_02870</name>
</gene>
<feature type="region of interest" description="Disordered" evidence="1">
    <location>
        <begin position="249"/>
        <end position="272"/>
    </location>
</feature>
<feature type="region of interest" description="Disordered" evidence="1">
    <location>
        <begin position="24"/>
        <end position="44"/>
    </location>
</feature>
<proteinExistence type="predicted"/>
<name>A0A928BRW7_XYLRU</name>
<dbReference type="PANTHER" id="PTHR23159">
    <property type="entry name" value="CENTROSOMAL PROTEIN 2"/>
    <property type="match status" value="1"/>
</dbReference>
<feature type="compositionally biased region" description="Polar residues" evidence="1">
    <location>
        <begin position="24"/>
        <end position="41"/>
    </location>
</feature>
<dbReference type="PANTHER" id="PTHR23159:SF60">
    <property type="entry name" value="SPINDLE ASSEMBLY ABNORMAL PROTEIN 4"/>
    <property type="match status" value="1"/>
</dbReference>
<dbReference type="Proteomes" id="UP000763088">
    <property type="component" value="Unassembled WGS sequence"/>
</dbReference>
<accession>A0A928BRW7</accession>
<protein>
    <recommendedName>
        <fullName evidence="4">Transglutaminase-like superfamily protein</fullName>
    </recommendedName>
</protein>
<dbReference type="AlphaFoldDB" id="A0A928BRW7"/>
<evidence type="ECO:0000313" key="2">
    <source>
        <dbReference type="EMBL" id="MBE6265406.1"/>
    </source>
</evidence>
<comment type="caution">
    <text evidence="2">The sequence shown here is derived from an EMBL/GenBank/DDBJ whole genome shotgun (WGS) entry which is preliminary data.</text>
</comment>
<dbReference type="EMBL" id="SUYD01000003">
    <property type="protein sequence ID" value="MBE6265406.1"/>
    <property type="molecule type" value="Genomic_DNA"/>
</dbReference>
<evidence type="ECO:0000313" key="3">
    <source>
        <dbReference type="Proteomes" id="UP000763088"/>
    </source>
</evidence>
<feature type="region of interest" description="Disordered" evidence="1">
    <location>
        <begin position="85"/>
        <end position="206"/>
    </location>
</feature>
<evidence type="ECO:0008006" key="4">
    <source>
        <dbReference type="Google" id="ProtNLM"/>
    </source>
</evidence>
<sequence length="762" mass="89661">MRKLSLTLLIMIMFIGMTYAQGQRPQRQRGSLKQQVQSKQKMNYDDFVNDANKKYEEFRDSVNKKYADFMEKAWKDYPIEDAVDRPKEDDIKPIEYDKMTDEDYLEDMKRQEEERKLAEAQKKREEEQARLAEEKKKQEEEQARLAAEQKQREEEQARLLEEQKKQEEEQARIAAEKKKQEEEKARILAEKKKQQEEKAKLLAEQKKQQDELKRLAALKKQQEEQQKQLEKQQKKEELAKLLAEKKKQEEQEKLALQKQKEQERQQKLLEEQQRKQEEQARLLEEKLKKQEEQQRLLEEKKKQQEEKARLLAEKKKQQEEQKRLLAEQKKKQEEEQARLAAEKKKQEEQERQLAEQKKKQQEKQSKPIEAVVVPVVLTVPPQPKPVNPIVENKVSMATSDFDFYGTPMKVRWGNAEKFKLNGTSKKDISDAFLELTDKGYTNLVHDCLELRKEYKLCDWAYYKMLQNIAEKACGKGTNEAIFLQGVLLNQSGYQIRFALEDNTKLHIMSRMDGFPYDRGYLTADGKLFFLMDGCKAKNLTVCDAAYPGEQMMSLGVAEQPDLKKELSDKRTVISRFVNVSADMQMNKNLMDFYTDYPTSYDGKDMMTRWAYYANTPVAAEVKDKVYPQLKQQIGNAPKLMAANMLLNWVQMGLTYAYDEKVWGHDRAFFAEESLFYPFCDCEDRSILFSHLIRDLLDLDVVLVYYPGHLYTAVCFNEDVTGDYIMVNGRKFTVADPTYYNANVGKTMSKMDNSKAKVILLKR</sequence>